<evidence type="ECO:0000256" key="2">
    <source>
        <dbReference type="ARBA" id="ARBA00022801"/>
    </source>
</evidence>
<organism evidence="4 5">
    <name type="scientific">Tardibacter chloracetimidivorans</name>
    <dbReference type="NCBI Taxonomy" id="1921510"/>
    <lineage>
        <taxon>Bacteria</taxon>
        <taxon>Pseudomonadati</taxon>
        <taxon>Pseudomonadota</taxon>
        <taxon>Alphaproteobacteria</taxon>
        <taxon>Sphingomonadales</taxon>
        <taxon>Sphingomonadaceae</taxon>
        <taxon>Tardibacter</taxon>
    </lineage>
</organism>
<feature type="domain" description="5'-3' exonuclease" evidence="3">
    <location>
        <begin position="1"/>
        <end position="241"/>
    </location>
</feature>
<dbReference type="AlphaFoldDB" id="A0A1L3ZS76"/>
<protein>
    <recommendedName>
        <fullName evidence="3">5'-3' exonuclease domain-containing protein</fullName>
    </recommendedName>
</protein>
<dbReference type="GO" id="GO:0003677">
    <property type="term" value="F:DNA binding"/>
    <property type="evidence" value="ECO:0007669"/>
    <property type="project" value="InterPro"/>
</dbReference>
<accession>A0A1L3ZS76</accession>
<keyword evidence="1" id="KW-0540">Nuclease</keyword>
<dbReference type="Gene3D" id="3.40.50.1010">
    <property type="entry name" value="5'-nuclease"/>
    <property type="match status" value="1"/>
</dbReference>
<evidence type="ECO:0000256" key="1">
    <source>
        <dbReference type="ARBA" id="ARBA00022722"/>
    </source>
</evidence>
<evidence type="ECO:0000313" key="4">
    <source>
        <dbReference type="EMBL" id="API58478.1"/>
    </source>
</evidence>
<dbReference type="GO" id="GO:0033567">
    <property type="term" value="P:DNA replication, Okazaki fragment processing"/>
    <property type="evidence" value="ECO:0007669"/>
    <property type="project" value="InterPro"/>
</dbReference>
<dbReference type="GO" id="GO:0017108">
    <property type="term" value="F:5'-flap endonuclease activity"/>
    <property type="evidence" value="ECO:0007669"/>
    <property type="project" value="InterPro"/>
</dbReference>
<dbReference type="KEGG" id="sphj:BSL82_03475"/>
<dbReference type="SUPFAM" id="SSF47807">
    <property type="entry name" value="5' to 3' exonuclease, C-terminal subdomain"/>
    <property type="match status" value="1"/>
</dbReference>
<dbReference type="InterPro" id="IPR038969">
    <property type="entry name" value="FEN"/>
</dbReference>
<dbReference type="PANTHER" id="PTHR42646:SF2">
    <property type="entry name" value="5'-3' EXONUCLEASE FAMILY PROTEIN"/>
    <property type="match status" value="1"/>
</dbReference>
<dbReference type="PANTHER" id="PTHR42646">
    <property type="entry name" value="FLAP ENDONUCLEASE XNI"/>
    <property type="match status" value="1"/>
</dbReference>
<dbReference type="OrthoDB" id="9806424at2"/>
<dbReference type="SUPFAM" id="SSF88723">
    <property type="entry name" value="PIN domain-like"/>
    <property type="match status" value="1"/>
</dbReference>
<dbReference type="RefSeq" id="WP_072596051.1">
    <property type="nucleotide sequence ID" value="NZ_CP018221.1"/>
</dbReference>
<proteinExistence type="predicted"/>
<dbReference type="Pfam" id="PF02739">
    <property type="entry name" value="5_3_exonuc_N"/>
    <property type="match status" value="1"/>
</dbReference>
<sequence length="249" mass="28230">MQLLIDGDLCLYRSAASSEFECDWGDDTWVLSTNLTQAKDSFKSQIDKYISDIGSKDIVIILSGSKNYRYDLDPTYKSNRKGVRKPLGFKALKDWLYEEYGPERVKANDMLEADDYMGILATDPQRGKGRCIVSEDKDMQTIPCSLWRNGEMLEITEAQADRYWMLQTLTGDSADGYKGCPGIGAVKAEAILSKPGSMWENVRQAFLKAGTDEEHAVLQARLARILRFGDWDSERKQVRLWTPSQTSPR</sequence>
<dbReference type="SMART" id="SM00475">
    <property type="entry name" value="53EXOc"/>
    <property type="match status" value="1"/>
</dbReference>
<evidence type="ECO:0000259" key="3">
    <source>
        <dbReference type="SMART" id="SM00475"/>
    </source>
</evidence>
<dbReference type="Proteomes" id="UP000182063">
    <property type="component" value="Chromosome"/>
</dbReference>
<dbReference type="GO" id="GO:0008409">
    <property type="term" value="F:5'-3' exonuclease activity"/>
    <property type="evidence" value="ECO:0007669"/>
    <property type="project" value="InterPro"/>
</dbReference>
<dbReference type="InterPro" id="IPR002421">
    <property type="entry name" value="5-3_exonuclease"/>
</dbReference>
<dbReference type="InterPro" id="IPR029060">
    <property type="entry name" value="PIN-like_dom_sf"/>
</dbReference>
<reference evidence="5" key="1">
    <citation type="submission" date="2016-11" db="EMBL/GenBank/DDBJ databases">
        <title>Complete Genome Sequence of alachlor-degrading Sphingomonas sp. strain JJ-A5.</title>
        <authorList>
            <person name="Lee H."/>
            <person name="Ka J.-O."/>
        </authorList>
    </citation>
    <scope>NUCLEOTIDE SEQUENCE [LARGE SCALE GENOMIC DNA]</scope>
    <source>
        <strain evidence="5">JJ-A5</strain>
    </source>
</reference>
<dbReference type="InterPro" id="IPR020046">
    <property type="entry name" value="5-3_exonucl_a-hlix_arch_N"/>
</dbReference>
<keyword evidence="5" id="KW-1185">Reference proteome</keyword>
<evidence type="ECO:0000313" key="5">
    <source>
        <dbReference type="Proteomes" id="UP000182063"/>
    </source>
</evidence>
<keyword evidence="2" id="KW-0378">Hydrolase</keyword>
<gene>
    <name evidence="4" type="ORF">BSL82_03475</name>
</gene>
<dbReference type="InterPro" id="IPR036279">
    <property type="entry name" value="5-3_exonuclease_C_sf"/>
</dbReference>
<dbReference type="STRING" id="1921510.BSL82_03475"/>
<dbReference type="EMBL" id="CP018221">
    <property type="protein sequence ID" value="API58478.1"/>
    <property type="molecule type" value="Genomic_DNA"/>
</dbReference>
<dbReference type="Gene3D" id="1.10.150.20">
    <property type="entry name" value="5' to 3' exonuclease, C-terminal subdomain"/>
    <property type="match status" value="1"/>
</dbReference>
<name>A0A1L3ZS76_9SPHN</name>